<protein>
    <submittedName>
        <fullName evidence="1">Uncharacterized protein</fullName>
    </submittedName>
</protein>
<keyword evidence="2" id="KW-1185">Reference proteome</keyword>
<name>A0A565CSN8_9BRAS</name>
<gene>
    <name evidence="1" type="ORF">ANE_LOCUS26988</name>
</gene>
<dbReference type="Proteomes" id="UP000489600">
    <property type="component" value="Unassembled WGS sequence"/>
</dbReference>
<evidence type="ECO:0000313" key="1">
    <source>
        <dbReference type="EMBL" id="VVB16544.1"/>
    </source>
</evidence>
<reference evidence="1" key="1">
    <citation type="submission" date="2019-07" db="EMBL/GenBank/DDBJ databases">
        <authorList>
            <person name="Dittberner H."/>
        </authorList>
    </citation>
    <scope>NUCLEOTIDE SEQUENCE [LARGE SCALE GENOMIC DNA]</scope>
</reference>
<comment type="caution">
    <text evidence="1">The sequence shown here is derived from an EMBL/GenBank/DDBJ whole genome shotgun (WGS) entry which is preliminary data.</text>
</comment>
<organism evidence="1 2">
    <name type="scientific">Arabis nemorensis</name>
    <dbReference type="NCBI Taxonomy" id="586526"/>
    <lineage>
        <taxon>Eukaryota</taxon>
        <taxon>Viridiplantae</taxon>
        <taxon>Streptophyta</taxon>
        <taxon>Embryophyta</taxon>
        <taxon>Tracheophyta</taxon>
        <taxon>Spermatophyta</taxon>
        <taxon>Magnoliopsida</taxon>
        <taxon>eudicotyledons</taxon>
        <taxon>Gunneridae</taxon>
        <taxon>Pentapetalae</taxon>
        <taxon>rosids</taxon>
        <taxon>malvids</taxon>
        <taxon>Brassicales</taxon>
        <taxon>Brassicaceae</taxon>
        <taxon>Arabideae</taxon>
        <taxon>Arabis</taxon>
    </lineage>
</organism>
<proteinExistence type="predicted"/>
<accession>A0A565CSN8</accession>
<dbReference type="EMBL" id="CABITT030000008">
    <property type="protein sequence ID" value="VVB16544.1"/>
    <property type="molecule type" value="Genomic_DNA"/>
</dbReference>
<dbReference type="AlphaFoldDB" id="A0A565CSN8"/>
<evidence type="ECO:0000313" key="2">
    <source>
        <dbReference type="Proteomes" id="UP000489600"/>
    </source>
</evidence>
<sequence>MAPPALTGVVDPEWCCTRRAEEEGEVMYCDKSPEEGCPRMKEILDSLVLVFINLTMRRRWELKRDRTDLMMTWELQIS</sequence>